<dbReference type="InterPro" id="IPR018060">
    <property type="entry name" value="HTH_AraC"/>
</dbReference>
<dbReference type="InterPro" id="IPR046532">
    <property type="entry name" value="DUF6597"/>
</dbReference>
<dbReference type="InterPro" id="IPR009057">
    <property type="entry name" value="Homeodomain-like_sf"/>
</dbReference>
<evidence type="ECO:0000256" key="2">
    <source>
        <dbReference type="ARBA" id="ARBA00023125"/>
    </source>
</evidence>
<evidence type="ECO:0000256" key="3">
    <source>
        <dbReference type="ARBA" id="ARBA00023163"/>
    </source>
</evidence>
<dbReference type="PROSITE" id="PS01124">
    <property type="entry name" value="HTH_ARAC_FAMILY_2"/>
    <property type="match status" value="1"/>
</dbReference>
<keyword evidence="6" id="KW-1185">Reference proteome</keyword>
<dbReference type="Pfam" id="PF20240">
    <property type="entry name" value="DUF6597"/>
    <property type="match status" value="1"/>
</dbReference>
<organism evidence="5 6">
    <name type="scientific">Alkalilimnicola ehrlichii</name>
    <dbReference type="NCBI Taxonomy" id="351052"/>
    <lineage>
        <taxon>Bacteria</taxon>
        <taxon>Pseudomonadati</taxon>
        <taxon>Pseudomonadota</taxon>
        <taxon>Gammaproteobacteria</taxon>
        <taxon>Chromatiales</taxon>
        <taxon>Ectothiorhodospiraceae</taxon>
        <taxon>Alkalilimnicola</taxon>
    </lineage>
</organism>
<dbReference type="AlphaFoldDB" id="A0A3E0WI22"/>
<evidence type="ECO:0000256" key="1">
    <source>
        <dbReference type="ARBA" id="ARBA00023015"/>
    </source>
</evidence>
<protein>
    <recommendedName>
        <fullName evidence="4">HTH araC/xylS-type domain-containing protein</fullName>
    </recommendedName>
</protein>
<dbReference type="GO" id="GO:0003700">
    <property type="term" value="F:DNA-binding transcription factor activity"/>
    <property type="evidence" value="ECO:0007669"/>
    <property type="project" value="InterPro"/>
</dbReference>
<name>A0A3E0WI22_9GAMM</name>
<dbReference type="GO" id="GO:0043565">
    <property type="term" value="F:sequence-specific DNA binding"/>
    <property type="evidence" value="ECO:0007669"/>
    <property type="project" value="InterPro"/>
</dbReference>
<gene>
    <name evidence="5" type="ORF">CAL65_19365</name>
</gene>
<dbReference type="InterPro" id="IPR050204">
    <property type="entry name" value="AraC_XylS_family_regulators"/>
</dbReference>
<keyword evidence="1" id="KW-0805">Transcription regulation</keyword>
<dbReference type="PANTHER" id="PTHR46796:SF13">
    <property type="entry name" value="HTH-TYPE TRANSCRIPTIONAL ACTIVATOR RHAS"/>
    <property type="match status" value="1"/>
</dbReference>
<feature type="domain" description="HTH araC/xylS-type" evidence="4">
    <location>
        <begin position="154"/>
        <end position="255"/>
    </location>
</feature>
<dbReference type="Proteomes" id="UP000256763">
    <property type="component" value="Unassembled WGS sequence"/>
</dbReference>
<dbReference type="Gene3D" id="1.10.10.60">
    <property type="entry name" value="Homeodomain-like"/>
    <property type="match status" value="1"/>
</dbReference>
<dbReference type="SUPFAM" id="SSF46689">
    <property type="entry name" value="Homeodomain-like"/>
    <property type="match status" value="1"/>
</dbReference>
<comment type="caution">
    <text evidence="5">The sequence shown here is derived from an EMBL/GenBank/DDBJ whole genome shotgun (WGS) entry which is preliminary data.</text>
</comment>
<proteinExistence type="predicted"/>
<evidence type="ECO:0000259" key="4">
    <source>
        <dbReference type="PROSITE" id="PS01124"/>
    </source>
</evidence>
<dbReference type="InterPro" id="IPR020449">
    <property type="entry name" value="Tscrpt_reg_AraC-type_HTH"/>
</dbReference>
<accession>A0A3E0WI22</accession>
<dbReference type="PANTHER" id="PTHR46796">
    <property type="entry name" value="HTH-TYPE TRANSCRIPTIONAL ACTIVATOR RHAS-RELATED"/>
    <property type="match status" value="1"/>
</dbReference>
<dbReference type="RefSeq" id="WP_116303758.1">
    <property type="nucleotide sequence ID" value="NZ_NFZV01000028.1"/>
</dbReference>
<keyword evidence="2" id="KW-0238">DNA-binding</keyword>
<sequence length="267" mass="30360">MDYQVAAPPQHLKGFVHSFWMYQENTEQETPAVAFRIIPDGRPGIIIDCSDRGAIHRDADGTRLPDAFIYGQSTRSLNNYSQGRINTFGVCLSPLALPALLAAPAAELTDRQIDLKLVQPGIAEQVRCAPNFNKRMEIVSSYLSRRLCFGGVRAELMALVSQILAERGRLALSLEYRRFHVSERQLVRRFIHQVGLTPKHFARIVRFQAALDRLRNGSYTLLSDIAFDLSYSDQSHFIRDFKRFCGLTPAEYAVRCREVIQNYPKLL</sequence>
<dbReference type="SMART" id="SM00342">
    <property type="entry name" value="HTH_ARAC"/>
    <property type="match status" value="1"/>
</dbReference>
<evidence type="ECO:0000313" key="6">
    <source>
        <dbReference type="Proteomes" id="UP000256763"/>
    </source>
</evidence>
<keyword evidence="3" id="KW-0804">Transcription</keyword>
<reference evidence="6" key="1">
    <citation type="submission" date="2017-05" db="EMBL/GenBank/DDBJ databases">
        <authorList>
            <person name="Sharma S."/>
            <person name="Sidhu C."/>
            <person name="Pinnaka A.K."/>
        </authorList>
    </citation>
    <scope>NUCLEOTIDE SEQUENCE [LARGE SCALE GENOMIC DNA]</scope>
    <source>
        <strain evidence="6">AK93</strain>
    </source>
</reference>
<evidence type="ECO:0000313" key="5">
    <source>
        <dbReference type="EMBL" id="RFA32630.1"/>
    </source>
</evidence>
<dbReference type="PRINTS" id="PR00032">
    <property type="entry name" value="HTHARAC"/>
</dbReference>
<dbReference type="EMBL" id="NFZW01000027">
    <property type="protein sequence ID" value="RFA32630.1"/>
    <property type="molecule type" value="Genomic_DNA"/>
</dbReference>
<dbReference type="Pfam" id="PF12833">
    <property type="entry name" value="HTH_18"/>
    <property type="match status" value="1"/>
</dbReference>
<dbReference type="OrthoDB" id="9809338at2"/>